<keyword evidence="9 18" id="KW-0418">Kinase</keyword>
<dbReference type="InterPro" id="IPR000719">
    <property type="entry name" value="Prot_kinase_dom"/>
</dbReference>
<feature type="chain" id="PRO_5033914834" description="Receptor-like serine/threonine-protein kinase" evidence="21">
    <location>
        <begin position="25"/>
        <end position="819"/>
    </location>
</feature>
<keyword evidence="27" id="KW-1185">Reference proteome</keyword>
<keyword evidence="15" id="KW-0325">Glycoprotein</keyword>
<dbReference type="InterPro" id="IPR036426">
    <property type="entry name" value="Bulb-type_lectin_dom_sf"/>
</dbReference>
<evidence type="ECO:0000256" key="16">
    <source>
        <dbReference type="ARBA" id="ARBA00047899"/>
    </source>
</evidence>
<evidence type="ECO:0000256" key="6">
    <source>
        <dbReference type="ARBA" id="ARBA00022729"/>
    </source>
</evidence>
<evidence type="ECO:0000256" key="11">
    <source>
        <dbReference type="ARBA" id="ARBA00022989"/>
    </source>
</evidence>
<dbReference type="GO" id="GO:0030246">
    <property type="term" value="F:carbohydrate binding"/>
    <property type="evidence" value="ECO:0007669"/>
    <property type="project" value="UniProtKB-KW"/>
</dbReference>
<protein>
    <recommendedName>
        <fullName evidence="18">Receptor-like serine/threonine-protein kinase</fullName>
        <ecNumber evidence="18">2.7.11.1</ecNumber>
    </recommendedName>
</protein>
<dbReference type="Gene3D" id="2.90.10.10">
    <property type="entry name" value="Bulb-type lectin domain"/>
    <property type="match status" value="2"/>
</dbReference>
<dbReference type="CDD" id="cd01098">
    <property type="entry name" value="PAN_AP_plant"/>
    <property type="match status" value="1"/>
</dbReference>
<dbReference type="PANTHER" id="PTHR47976:SF108">
    <property type="entry name" value="G-TYPE LECTIN S-RECEPTOR-LIKE SERINE_THREONINE-PROTEIN KINASE LECRK1"/>
    <property type="match status" value="1"/>
</dbReference>
<dbReference type="Proteomes" id="UP000525078">
    <property type="component" value="Unassembled WGS sequence"/>
</dbReference>
<reference evidence="26 27" key="1">
    <citation type="journal article" date="2020" name="bioRxiv">
        <title>Sequence and annotation of 42 cannabis genomes reveals extensive copy number variation in cannabinoid synthesis and pathogen resistance genes.</title>
        <authorList>
            <person name="Mckernan K.J."/>
            <person name="Helbert Y."/>
            <person name="Kane L.T."/>
            <person name="Ebling H."/>
            <person name="Zhang L."/>
            <person name="Liu B."/>
            <person name="Eaton Z."/>
            <person name="Mclaughlin S."/>
            <person name="Kingan S."/>
            <person name="Baybayan P."/>
            <person name="Concepcion G."/>
            <person name="Jordan M."/>
            <person name="Riva A."/>
            <person name="Barbazuk W."/>
            <person name="Harkins T."/>
        </authorList>
    </citation>
    <scope>NUCLEOTIDE SEQUENCE [LARGE SCALE GENOMIC DNA]</scope>
    <source>
        <strain evidence="26 27">cv. Jamaican Lion 4</strain>
        <strain evidence="25">Father</strain>
        <strain evidence="24">Mother</strain>
        <tissue evidence="25">Leaf</tissue>
    </source>
</reference>
<feature type="signal peptide" evidence="21">
    <location>
        <begin position="1"/>
        <end position="24"/>
    </location>
</feature>
<evidence type="ECO:0000256" key="9">
    <source>
        <dbReference type="ARBA" id="ARBA00022777"/>
    </source>
</evidence>
<evidence type="ECO:0000256" key="5">
    <source>
        <dbReference type="ARBA" id="ARBA00022692"/>
    </source>
</evidence>
<proteinExistence type="inferred from homology"/>
<keyword evidence="6 21" id="KW-0732">Signal</keyword>
<dbReference type="GO" id="GO:0005524">
    <property type="term" value="F:ATP binding"/>
    <property type="evidence" value="ECO:0007669"/>
    <property type="project" value="UniProtKB-UniRule"/>
</dbReference>
<comment type="caution">
    <text evidence="25">The sequence shown here is derived from an EMBL/GenBank/DDBJ whole genome shotgun (WGS) entry which is preliminary data.</text>
</comment>
<keyword evidence="10 18" id="KW-0067">ATP-binding</keyword>
<evidence type="ECO:0000256" key="8">
    <source>
        <dbReference type="ARBA" id="ARBA00022741"/>
    </source>
</evidence>
<dbReference type="Pfam" id="PF01453">
    <property type="entry name" value="B_lectin"/>
    <property type="match status" value="1"/>
</dbReference>
<keyword evidence="14" id="KW-0675">Receptor</keyword>
<gene>
    <name evidence="24" type="ORF">F8388_005354</name>
    <name evidence="25" type="ORF">G4B88_004675</name>
</gene>
<dbReference type="AlphaFoldDB" id="A0A7J6FW10"/>
<keyword evidence="2 18" id="KW-0723">Serine/threonine-protein kinase</keyword>
<evidence type="ECO:0000313" key="25">
    <source>
        <dbReference type="EMBL" id="KAF4374924.1"/>
    </source>
</evidence>
<feature type="binding site" evidence="19">
    <location>
        <position position="558"/>
    </location>
    <ligand>
        <name>ATP</name>
        <dbReference type="ChEBI" id="CHEBI:30616"/>
    </ligand>
</feature>
<evidence type="ECO:0000313" key="27">
    <source>
        <dbReference type="Proteomes" id="UP000583929"/>
    </source>
</evidence>
<dbReference type="Gene3D" id="3.30.200.20">
    <property type="entry name" value="Phosphorylase Kinase, domain 1"/>
    <property type="match status" value="1"/>
</dbReference>
<keyword evidence="7" id="KW-0430">Lectin</keyword>
<dbReference type="InterPro" id="IPR011009">
    <property type="entry name" value="Kinase-like_dom_sf"/>
</dbReference>
<evidence type="ECO:0000256" key="10">
    <source>
        <dbReference type="ARBA" id="ARBA00022840"/>
    </source>
</evidence>
<dbReference type="EMBL" id="JAATIP010000218">
    <property type="protein sequence ID" value="KAF4359245.1"/>
    <property type="molecule type" value="Genomic_DNA"/>
</dbReference>
<comment type="catalytic activity">
    <reaction evidence="16 18">
        <text>L-threonyl-[protein] + ATP = O-phospho-L-threonyl-[protein] + ADP + H(+)</text>
        <dbReference type="Rhea" id="RHEA:46608"/>
        <dbReference type="Rhea" id="RHEA-COMP:11060"/>
        <dbReference type="Rhea" id="RHEA-COMP:11605"/>
        <dbReference type="ChEBI" id="CHEBI:15378"/>
        <dbReference type="ChEBI" id="CHEBI:30013"/>
        <dbReference type="ChEBI" id="CHEBI:30616"/>
        <dbReference type="ChEBI" id="CHEBI:61977"/>
        <dbReference type="ChEBI" id="CHEBI:456216"/>
        <dbReference type="EC" id="2.7.11.1"/>
    </reaction>
</comment>
<dbReference type="SUPFAM" id="SSF51110">
    <property type="entry name" value="alpha-D-mannose-specific plant lectins"/>
    <property type="match status" value="2"/>
</dbReference>
<evidence type="ECO:0000256" key="1">
    <source>
        <dbReference type="ARBA" id="ARBA00004479"/>
    </source>
</evidence>
<organism evidence="25 27">
    <name type="scientific">Cannabis sativa</name>
    <name type="common">Hemp</name>
    <name type="synonym">Marijuana</name>
    <dbReference type="NCBI Taxonomy" id="3483"/>
    <lineage>
        <taxon>Eukaryota</taxon>
        <taxon>Viridiplantae</taxon>
        <taxon>Streptophyta</taxon>
        <taxon>Embryophyta</taxon>
        <taxon>Tracheophyta</taxon>
        <taxon>Spermatophyta</taxon>
        <taxon>Magnoliopsida</taxon>
        <taxon>eudicotyledons</taxon>
        <taxon>Gunneridae</taxon>
        <taxon>Pentapetalae</taxon>
        <taxon>rosids</taxon>
        <taxon>fabids</taxon>
        <taxon>Rosales</taxon>
        <taxon>Cannabaceae</taxon>
        <taxon>Cannabis</taxon>
    </lineage>
</organism>
<sequence>MAITPAFIISSLVLTISSIIVTTAQPLTNISLGLSLTALNDDDNSFSTWESHSGKFAFSFQKIEKNNKSGFLLAIWFNKTPERTIVWSANGDNLVQQNSKVELNTSGLFLKDPKGNQIWKAHINEKTTSFEVYYAAMLDTGNFVVANNDSVHLWESFHEPTDTLLPTQTLTQGTKLVARYSYTNYSPGRFQFTLQEDGNLVLSTTKFPLQTKNYPYWESHKVGNGGIRLIFNQSGFIYLEEKYGSMLIINTNSSSRQGDDDDQVLYQRVVLEYNGVLRHYVYYNNESNSSVTLLPQNICVDITDQDGPGACGFNSYCSLGDDRRPKCGCPNGYTLINSNDESRGCKRSFEAQSCGGEAVEYENENDDNGFEFISMENTFWPKSNYDHFQQVNEEWCKKVACLGDCFCAVAYFKNGECWKLKVPLVNGRRDPIVGGKAHIKIRKDSTRNGKVLEKNKHDNNDSKLILIGSVFLSGSVFMNVLLLLATCFVIFRFKQKTKAIVPPKFEAIKGKSLRSFSYEELEKATNKFSEQLGSGAFGTVFKGVISINGYSNCIAIKKLDKIDMAREASGEQEFKAEVSAIGRTNHKNLVQLIGLCNEGQHRLLVYEFMSNGSVASFVFRPSPRPSWHHRTQIGLDIAMGLCYLHEECSTQIIHCDIKPQNILLDDSFTARISDFGLAKILTKNQTQTKTGIRGSRGYVAPEWFKNSGVRVKVDVYSYGIVLLELICCRRNFEAKVEEENEMILCDWVYDCYKDGKMDMVLVNDEEALGDMNRVERFVMVALWCIQENPLLRPTIKKVIHMLEGIIQISIPPNPSSFTN</sequence>
<dbReference type="GO" id="GO:0016020">
    <property type="term" value="C:membrane"/>
    <property type="evidence" value="ECO:0007669"/>
    <property type="project" value="UniProtKB-SubCell"/>
</dbReference>
<evidence type="ECO:0000313" key="26">
    <source>
        <dbReference type="Proteomes" id="UP000525078"/>
    </source>
</evidence>
<dbReference type="GO" id="GO:0004674">
    <property type="term" value="F:protein serine/threonine kinase activity"/>
    <property type="evidence" value="ECO:0007669"/>
    <property type="project" value="UniProtKB-KW"/>
</dbReference>
<dbReference type="InterPro" id="IPR024171">
    <property type="entry name" value="SRK-like_kinase"/>
</dbReference>
<evidence type="ECO:0000259" key="22">
    <source>
        <dbReference type="PROSITE" id="PS50011"/>
    </source>
</evidence>
<dbReference type="Pfam" id="PF00069">
    <property type="entry name" value="Pkinase"/>
    <property type="match status" value="1"/>
</dbReference>
<dbReference type="PROSITE" id="PS50927">
    <property type="entry name" value="BULB_LECTIN"/>
    <property type="match status" value="1"/>
</dbReference>
<feature type="domain" description="Protein kinase" evidence="22">
    <location>
        <begin position="526"/>
        <end position="806"/>
    </location>
</feature>
<dbReference type="FunFam" id="3.30.200.20:FF:000059">
    <property type="entry name" value="S-receptor-like serine/threonine-protein kinase"/>
    <property type="match status" value="1"/>
</dbReference>
<evidence type="ECO:0000256" key="3">
    <source>
        <dbReference type="ARBA" id="ARBA00022536"/>
    </source>
</evidence>
<keyword evidence="8 18" id="KW-0547">Nucleotide-binding</keyword>
<evidence type="ECO:0000259" key="23">
    <source>
        <dbReference type="PROSITE" id="PS50927"/>
    </source>
</evidence>
<dbReference type="PROSITE" id="PS00108">
    <property type="entry name" value="PROTEIN_KINASE_ST"/>
    <property type="match status" value="1"/>
</dbReference>
<dbReference type="Gene3D" id="1.10.510.10">
    <property type="entry name" value="Transferase(Phosphotransferase) domain 1"/>
    <property type="match status" value="1"/>
</dbReference>
<dbReference type="FunFam" id="1.10.510.10:FF:000237">
    <property type="entry name" value="G-type lectin S-receptor-like serine/threonine-protein kinase"/>
    <property type="match status" value="1"/>
</dbReference>
<feature type="transmembrane region" description="Helical" evidence="20">
    <location>
        <begin position="464"/>
        <end position="491"/>
    </location>
</feature>
<dbReference type="InterPro" id="IPR051343">
    <property type="entry name" value="G-type_lectin_kinases/EP1-like"/>
</dbReference>
<dbReference type="SMART" id="SM00220">
    <property type="entry name" value="S_TKc"/>
    <property type="match status" value="1"/>
</dbReference>
<dbReference type="EMBL" id="JAATIQ010000165">
    <property type="protein sequence ID" value="KAF4374924.1"/>
    <property type="molecule type" value="Genomic_DNA"/>
</dbReference>
<keyword evidence="5 20" id="KW-0812">Transmembrane</keyword>
<comment type="catalytic activity">
    <reaction evidence="17 18">
        <text>L-seryl-[protein] + ATP = O-phospho-L-seryl-[protein] + ADP + H(+)</text>
        <dbReference type="Rhea" id="RHEA:17989"/>
        <dbReference type="Rhea" id="RHEA-COMP:9863"/>
        <dbReference type="Rhea" id="RHEA-COMP:11604"/>
        <dbReference type="ChEBI" id="CHEBI:15378"/>
        <dbReference type="ChEBI" id="CHEBI:29999"/>
        <dbReference type="ChEBI" id="CHEBI:30616"/>
        <dbReference type="ChEBI" id="CHEBI:83421"/>
        <dbReference type="ChEBI" id="CHEBI:456216"/>
        <dbReference type="EC" id="2.7.11.1"/>
    </reaction>
</comment>
<accession>A0A7J6FW10</accession>
<dbReference type="InterPro" id="IPR017441">
    <property type="entry name" value="Protein_kinase_ATP_BS"/>
</dbReference>
<evidence type="ECO:0000256" key="21">
    <source>
        <dbReference type="SAM" id="SignalP"/>
    </source>
</evidence>
<comment type="subcellular location">
    <subcellularLocation>
        <location evidence="1">Membrane</location>
        <topology evidence="1">Single-pass type I membrane protein</topology>
    </subcellularLocation>
</comment>
<evidence type="ECO:0000313" key="24">
    <source>
        <dbReference type="EMBL" id="KAF4359245.1"/>
    </source>
</evidence>
<keyword evidence="3" id="KW-0245">EGF-like domain</keyword>
<evidence type="ECO:0000256" key="20">
    <source>
        <dbReference type="SAM" id="Phobius"/>
    </source>
</evidence>
<evidence type="ECO:0000256" key="14">
    <source>
        <dbReference type="ARBA" id="ARBA00023170"/>
    </source>
</evidence>
<evidence type="ECO:0000256" key="17">
    <source>
        <dbReference type="ARBA" id="ARBA00048679"/>
    </source>
</evidence>
<evidence type="ECO:0000256" key="19">
    <source>
        <dbReference type="PROSITE-ProRule" id="PRU10141"/>
    </source>
</evidence>
<dbReference type="InterPro" id="IPR008271">
    <property type="entry name" value="Ser/Thr_kinase_AS"/>
</dbReference>
<evidence type="ECO:0000256" key="2">
    <source>
        <dbReference type="ARBA" id="ARBA00022527"/>
    </source>
</evidence>
<evidence type="ECO:0000256" key="4">
    <source>
        <dbReference type="ARBA" id="ARBA00022679"/>
    </source>
</evidence>
<dbReference type="Proteomes" id="UP000583929">
    <property type="component" value="Unassembled WGS sequence"/>
</dbReference>
<keyword evidence="12 20" id="KW-0472">Membrane</keyword>
<evidence type="ECO:0000256" key="7">
    <source>
        <dbReference type="ARBA" id="ARBA00022734"/>
    </source>
</evidence>
<evidence type="ECO:0000256" key="18">
    <source>
        <dbReference type="PIRNR" id="PIRNR000641"/>
    </source>
</evidence>
<dbReference type="SMART" id="SM00108">
    <property type="entry name" value="B_lectin"/>
    <property type="match status" value="1"/>
</dbReference>
<dbReference type="EC" id="2.7.11.1" evidence="18"/>
<keyword evidence="13" id="KW-1015">Disulfide bond</keyword>
<name>A0A7J6FW10_CANSA</name>
<evidence type="ECO:0000256" key="12">
    <source>
        <dbReference type="ARBA" id="ARBA00023136"/>
    </source>
</evidence>
<feature type="domain" description="Bulb-type lectin" evidence="23">
    <location>
        <begin position="37"/>
        <end position="158"/>
    </location>
</feature>
<dbReference type="SUPFAM" id="SSF56112">
    <property type="entry name" value="Protein kinase-like (PK-like)"/>
    <property type="match status" value="1"/>
</dbReference>
<keyword evidence="11 20" id="KW-1133">Transmembrane helix</keyword>
<dbReference type="PROSITE" id="PS00107">
    <property type="entry name" value="PROTEIN_KINASE_ATP"/>
    <property type="match status" value="1"/>
</dbReference>
<evidence type="ECO:0000256" key="15">
    <source>
        <dbReference type="ARBA" id="ARBA00023180"/>
    </source>
</evidence>
<dbReference type="PANTHER" id="PTHR47976">
    <property type="entry name" value="G-TYPE LECTIN S-RECEPTOR-LIKE SERINE/THREONINE-PROTEIN KINASE SD2-5"/>
    <property type="match status" value="1"/>
</dbReference>
<keyword evidence="4 18" id="KW-0808">Transferase</keyword>
<dbReference type="PROSITE" id="PS50011">
    <property type="entry name" value="PROTEIN_KINASE_DOM"/>
    <property type="match status" value="1"/>
</dbReference>
<dbReference type="InterPro" id="IPR001480">
    <property type="entry name" value="Bulb-type_lectin_dom"/>
</dbReference>
<comment type="similarity">
    <text evidence="18">Belongs to the protein kinase superfamily. Ser/Thr protein kinase family.</text>
</comment>
<dbReference type="PIRSF" id="PIRSF000641">
    <property type="entry name" value="SRK"/>
    <property type="match status" value="1"/>
</dbReference>
<evidence type="ECO:0000256" key="13">
    <source>
        <dbReference type="ARBA" id="ARBA00023157"/>
    </source>
</evidence>